<keyword evidence="2" id="KW-1185">Reference proteome</keyword>
<dbReference type="Proteomes" id="UP000076567">
    <property type="component" value="Unassembled WGS sequence"/>
</dbReference>
<dbReference type="AlphaFoldDB" id="A0A163Q867"/>
<protein>
    <recommendedName>
        <fullName evidence="3">WYL domain-containing protein</fullName>
    </recommendedName>
</protein>
<evidence type="ECO:0008006" key="3">
    <source>
        <dbReference type="Google" id="ProtNLM"/>
    </source>
</evidence>
<proteinExistence type="predicted"/>
<organism evidence="1 2">
    <name type="scientific">Fictibacillus phosphorivorans</name>
    <dbReference type="NCBI Taxonomy" id="1221500"/>
    <lineage>
        <taxon>Bacteria</taxon>
        <taxon>Bacillati</taxon>
        <taxon>Bacillota</taxon>
        <taxon>Bacilli</taxon>
        <taxon>Bacillales</taxon>
        <taxon>Fictibacillaceae</taxon>
        <taxon>Fictibacillus</taxon>
    </lineage>
</organism>
<sequence>MKSFLSRCHLNKIPVEIMYISNNGQVSQRIISINDMNETTIRAYCHLRKTQRVFKLENILSINYKKAAV</sequence>
<comment type="caution">
    <text evidence="1">The sequence shown here is derived from an EMBL/GenBank/DDBJ whole genome shotgun (WGS) entry which is preliminary data.</text>
</comment>
<accession>A0A163Q867</accession>
<dbReference type="EMBL" id="LRFC01000037">
    <property type="protein sequence ID" value="KZE64692.1"/>
    <property type="molecule type" value="Genomic_DNA"/>
</dbReference>
<evidence type="ECO:0000313" key="2">
    <source>
        <dbReference type="Proteomes" id="UP000076567"/>
    </source>
</evidence>
<gene>
    <name evidence="1" type="ORF">AWM68_11185</name>
</gene>
<reference evidence="2" key="1">
    <citation type="submission" date="2016-01" db="EMBL/GenBank/DDBJ databases">
        <title>Draft genome of Chromobacterium sp. F49.</title>
        <authorList>
            <person name="Hong K.W."/>
        </authorList>
    </citation>
    <scope>NUCLEOTIDE SEQUENCE [LARGE SCALE GENOMIC DNA]</scope>
    <source>
        <strain evidence="2">P7IIIA</strain>
    </source>
</reference>
<evidence type="ECO:0000313" key="1">
    <source>
        <dbReference type="EMBL" id="KZE64692.1"/>
    </source>
</evidence>
<name>A0A163Q867_9BACL</name>